<reference evidence="2 3" key="1">
    <citation type="submission" date="2018-03" db="EMBL/GenBank/DDBJ databases">
        <title>Genomic Encyclopedia of Archaeal and Bacterial Type Strains, Phase II (KMG-II): from individual species to whole genera.</title>
        <authorList>
            <person name="Goeker M."/>
        </authorList>
    </citation>
    <scope>NUCLEOTIDE SEQUENCE [LARGE SCALE GENOMIC DNA]</scope>
    <source>
        <strain evidence="2 3">DSM 44889</strain>
    </source>
</reference>
<dbReference type="Proteomes" id="UP000245469">
    <property type="component" value="Unassembled WGS sequence"/>
</dbReference>
<dbReference type="AlphaFoldDB" id="A0A316AAU4"/>
<keyword evidence="3" id="KW-1185">Reference proteome</keyword>
<proteinExistence type="predicted"/>
<protein>
    <submittedName>
        <fullName evidence="2">Uncharacterized protein</fullName>
    </submittedName>
</protein>
<evidence type="ECO:0000256" key="1">
    <source>
        <dbReference type="SAM" id="MobiDB-lite"/>
    </source>
</evidence>
<accession>A0A316AAU4</accession>
<feature type="region of interest" description="Disordered" evidence="1">
    <location>
        <begin position="1"/>
        <end position="33"/>
    </location>
</feature>
<gene>
    <name evidence="2" type="ORF">BXY45_10955</name>
</gene>
<evidence type="ECO:0000313" key="3">
    <source>
        <dbReference type="Proteomes" id="UP000245469"/>
    </source>
</evidence>
<organism evidence="2 3">
    <name type="scientific">Quadrisphaera granulorum</name>
    <dbReference type="NCBI Taxonomy" id="317664"/>
    <lineage>
        <taxon>Bacteria</taxon>
        <taxon>Bacillati</taxon>
        <taxon>Actinomycetota</taxon>
        <taxon>Actinomycetes</taxon>
        <taxon>Kineosporiales</taxon>
        <taxon>Kineosporiaceae</taxon>
        <taxon>Quadrisphaera</taxon>
    </lineage>
</organism>
<name>A0A316AAU4_9ACTN</name>
<evidence type="ECO:0000313" key="2">
    <source>
        <dbReference type="EMBL" id="PWJ53974.1"/>
    </source>
</evidence>
<dbReference type="EMBL" id="QGDQ01000009">
    <property type="protein sequence ID" value="PWJ53974.1"/>
    <property type="molecule type" value="Genomic_DNA"/>
</dbReference>
<comment type="caution">
    <text evidence="2">The sequence shown here is derived from an EMBL/GenBank/DDBJ whole genome shotgun (WGS) entry which is preliminary data.</text>
</comment>
<sequence length="151" mass="16602">MDDAPSQTKPRRLALAPDVAESDVAESTAADDGGAFTESGQVLLWHVTVTFAGPRRPRQQLHAALVRLVEAQPFPATVRYNDERAEISYWDEAEDVDDAAALGLRLWAEHRRTADLPGWRAVGIEVVDRATLRARGDRTPPPAALGDVRPW</sequence>
<dbReference type="OrthoDB" id="3827181at2"/>
<dbReference type="RefSeq" id="WP_109773976.1">
    <property type="nucleotide sequence ID" value="NZ_QGDQ01000009.1"/>
</dbReference>